<dbReference type="Proteomes" id="UP000187609">
    <property type="component" value="Unassembled WGS sequence"/>
</dbReference>
<feature type="signal peptide" evidence="1">
    <location>
        <begin position="1"/>
        <end position="24"/>
    </location>
</feature>
<comment type="caution">
    <text evidence="2">The sequence shown here is derived from an EMBL/GenBank/DDBJ whole genome shotgun (WGS) entry which is preliminary data.</text>
</comment>
<evidence type="ECO:0000313" key="3">
    <source>
        <dbReference type="Proteomes" id="UP000187609"/>
    </source>
</evidence>
<organism evidence="2 3">
    <name type="scientific">Nicotiana attenuata</name>
    <name type="common">Coyote tobacco</name>
    <dbReference type="NCBI Taxonomy" id="49451"/>
    <lineage>
        <taxon>Eukaryota</taxon>
        <taxon>Viridiplantae</taxon>
        <taxon>Streptophyta</taxon>
        <taxon>Embryophyta</taxon>
        <taxon>Tracheophyta</taxon>
        <taxon>Spermatophyta</taxon>
        <taxon>Magnoliopsida</taxon>
        <taxon>eudicotyledons</taxon>
        <taxon>Gunneridae</taxon>
        <taxon>Pentapetalae</taxon>
        <taxon>asterids</taxon>
        <taxon>lamiids</taxon>
        <taxon>Solanales</taxon>
        <taxon>Solanaceae</taxon>
        <taxon>Nicotianoideae</taxon>
        <taxon>Nicotianeae</taxon>
        <taxon>Nicotiana</taxon>
    </lineage>
</organism>
<gene>
    <name evidence="2" type="ORF">A4A49_20255</name>
</gene>
<dbReference type="EMBL" id="MJEQ01016008">
    <property type="protein sequence ID" value="OIT18843.1"/>
    <property type="molecule type" value="Genomic_DNA"/>
</dbReference>
<name>A0A1J6K7I8_NICAT</name>
<keyword evidence="1" id="KW-0732">Signal</keyword>
<reference evidence="2" key="1">
    <citation type="submission" date="2016-11" db="EMBL/GenBank/DDBJ databases">
        <title>The genome of Nicotiana attenuata.</title>
        <authorList>
            <person name="Xu S."/>
            <person name="Brockmoeller T."/>
            <person name="Gaquerel E."/>
            <person name="Navarro A."/>
            <person name="Kuhl H."/>
            <person name="Gase K."/>
            <person name="Ling Z."/>
            <person name="Zhou W."/>
            <person name="Kreitzer C."/>
            <person name="Stanke M."/>
            <person name="Tang H."/>
            <person name="Lyons E."/>
            <person name="Pandey P."/>
            <person name="Pandey S.P."/>
            <person name="Timmermann B."/>
            <person name="Baldwin I.T."/>
        </authorList>
    </citation>
    <scope>NUCLEOTIDE SEQUENCE [LARGE SCALE GENOMIC DNA]</scope>
    <source>
        <strain evidence="2">UT</strain>
    </source>
</reference>
<evidence type="ECO:0000256" key="1">
    <source>
        <dbReference type="SAM" id="SignalP"/>
    </source>
</evidence>
<accession>A0A1J6K7I8</accession>
<feature type="chain" id="PRO_5012611159" evidence="1">
    <location>
        <begin position="25"/>
        <end position="72"/>
    </location>
</feature>
<dbReference type="STRING" id="49451.A0A1J6K7I8"/>
<dbReference type="Gramene" id="OIT18843">
    <property type="protein sequence ID" value="OIT18843"/>
    <property type="gene ID" value="A4A49_20255"/>
</dbReference>
<sequence length="72" mass="7574">MSSFNLFGASATVVILCSLQFTQASLHDYSAEKFVSKGNAFVVHGGSEGIYSSAPNLNEFSSSSSNGDSFIQ</sequence>
<dbReference type="AlphaFoldDB" id="A0A1J6K7I8"/>
<proteinExistence type="predicted"/>
<evidence type="ECO:0000313" key="2">
    <source>
        <dbReference type="EMBL" id="OIT18843.1"/>
    </source>
</evidence>
<keyword evidence="3" id="KW-1185">Reference proteome</keyword>
<protein>
    <submittedName>
        <fullName evidence="2">Uncharacterized protein</fullName>
    </submittedName>
</protein>